<feature type="transmembrane region" description="Helical" evidence="9">
    <location>
        <begin position="74"/>
        <end position="99"/>
    </location>
</feature>
<dbReference type="Pfam" id="PF02518">
    <property type="entry name" value="HATPase_c"/>
    <property type="match status" value="1"/>
</dbReference>
<keyword evidence="9" id="KW-0472">Membrane</keyword>
<keyword evidence="8" id="KW-0902">Two-component regulatory system</keyword>
<evidence type="ECO:0000256" key="6">
    <source>
        <dbReference type="ARBA" id="ARBA00022777"/>
    </source>
</evidence>
<feature type="domain" description="Signal transduction histidine kinase subgroup 3 dimerisation and phosphoacceptor" evidence="11">
    <location>
        <begin position="188"/>
        <end position="253"/>
    </location>
</feature>
<sequence length="395" mass="42376">MISRWRQALRDHPRAMDAALAAVCFVLAGPGTVPQYPHNAALPWWPGLLIAFIGCVSLLWRHGWPRGTLAVTNLCAVAVCAIGYLPTILLLAPLMVALYEVTVRLPARASYPAVMLSVGSVIVAALLGGSATEPIVLKTAAPVAWLLLPAALGGLSRLHRAVLAAERNRAEYAERTREDEARQRVAEERLRIARELHDVVAHHLALANAQANAVARLLRSKPEQAQQLVDQLTQTTSEALREMKATVGLMRQASDQSAPLEPAPGLAHVPDLIESFASAGLIVDVAVEGESRALPPGAELTAYRIIQEALTNVTKHADTDRAEVRLNYDPDRLRITVTNRGPARDIPSTAPGYGILGMRERAHSVGGILRTEPLPGGGFKVSAEVPLTRAAGRAQ</sequence>
<feature type="domain" description="Histidine kinase/HSP90-like ATPase" evidence="10">
    <location>
        <begin position="299"/>
        <end position="388"/>
    </location>
</feature>
<dbReference type="EMBL" id="RJVJ01000001">
    <property type="protein sequence ID" value="ROR46555.1"/>
    <property type="molecule type" value="Genomic_DNA"/>
</dbReference>
<evidence type="ECO:0000256" key="9">
    <source>
        <dbReference type="SAM" id="Phobius"/>
    </source>
</evidence>
<evidence type="ECO:0000256" key="4">
    <source>
        <dbReference type="ARBA" id="ARBA00022679"/>
    </source>
</evidence>
<gene>
    <name evidence="12" type="ORF">EDD39_4833</name>
</gene>
<dbReference type="EC" id="2.7.13.3" evidence="2"/>
<evidence type="ECO:0000256" key="2">
    <source>
        <dbReference type="ARBA" id="ARBA00012438"/>
    </source>
</evidence>
<dbReference type="GO" id="GO:0046983">
    <property type="term" value="F:protein dimerization activity"/>
    <property type="evidence" value="ECO:0007669"/>
    <property type="project" value="InterPro"/>
</dbReference>
<dbReference type="Pfam" id="PF07730">
    <property type="entry name" value="HisKA_3"/>
    <property type="match status" value="1"/>
</dbReference>
<dbReference type="GO" id="GO:0000155">
    <property type="term" value="F:phosphorelay sensor kinase activity"/>
    <property type="evidence" value="ECO:0007669"/>
    <property type="project" value="InterPro"/>
</dbReference>
<dbReference type="CDD" id="cd16917">
    <property type="entry name" value="HATPase_UhpB-NarQ-NarX-like"/>
    <property type="match status" value="1"/>
</dbReference>
<evidence type="ECO:0000313" key="13">
    <source>
        <dbReference type="Proteomes" id="UP000267408"/>
    </source>
</evidence>
<name>A0A8G1UM14_9ACTN</name>
<dbReference type="Gene3D" id="1.20.5.1930">
    <property type="match status" value="1"/>
</dbReference>
<dbReference type="OrthoDB" id="227596at2"/>
<keyword evidence="5" id="KW-0547">Nucleotide-binding</keyword>
<keyword evidence="9" id="KW-0812">Transmembrane</keyword>
<evidence type="ECO:0000256" key="7">
    <source>
        <dbReference type="ARBA" id="ARBA00022840"/>
    </source>
</evidence>
<organism evidence="12 13">
    <name type="scientific">Kitasatospora cineracea</name>
    <dbReference type="NCBI Taxonomy" id="88074"/>
    <lineage>
        <taxon>Bacteria</taxon>
        <taxon>Bacillati</taxon>
        <taxon>Actinomycetota</taxon>
        <taxon>Actinomycetes</taxon>
        <taxon>Kitasatosporales</taxon>
        <taxon>Streptomycetaceae</taxon>
        <taxon>Kitasatospora</taxon>
    </lineage>
</organism>
<evidence type="ECO:0000256" key="1">
    <source>
        <dbReference type="ARBA" id="ARBA00000085"/>
    </source>
</evidence>
<dbReference type="GO" id="GO:0016020">
    <property type="term" value="C:membrane"/>
    <property type="evidence" value="ECO:0007669"/>
    <property type="project" value="InterPro"/>
</dbReference>
<comment type="caution">
    <text evidence="12">The sequence shown here is derived from an EMBL/GenBank/DDBJ whole genome shotgun (WGS) entry which is preliminary data.</text>
</comment>
<dbReference type="InterPro" id="IPR036890">
    <property type="entry name" value="HATPase_C_sf"/>
</dbReference>
<dbReference type="InterPro" id="IPR011712">
    <property type="entry name" value="Sig_transdc_His_kin_sub3_dim/P"/>
</dbReference>
<feature type="transmembrane region" description="Helical" evidence="9">
    <location>
        <begin position="111"/>
        <end position="128"/>
    </location>
</feature>
<reference evidence="12 13" key="1">
    <citation type="submission" date="2018-11" db="EMBL/GenBank/DDBJ databases">
        <title>Sequencing the genomes of 1000 actinobacteria strains.</title>
        <authorList>
            <person name="Klenk H.-P."/>
        </authorList>
    </citation>
    <scope>NUCLEOTIDE SEQUENCE [LARGE SCALE GENOMIC DNA]</scope>
    <source>
        <strain evidence="12 13">DSM 44780</strain>
    </source>
</reference>
<evidence type="ECO:0000259" key="11">
    <source>
        <dbReference type="Pfam" id="PF07730"/>
    </source>
</evidence>
<comment type="catalytic activity">
    <reaction evidence="1">
        <text>ATP + protein L-histidine = ADP + protein N-phospho-L-histidine.</text>
        <dbReference type="EC" id="2.7.13.3"/>
    </reaction>
</comment>
<keyword evidence="4" id="KW-0808">Transferase</keyword>
<feature type="transmembrane region" description="Helical" evidence="9">
    <location>
        <begin position="44"/>
        <end position="62"/>
    </location>
</feature>
<evidence type="ECO:0000256" key="8">
    <source>
        <dbReference type="ARBA" id="ARBA00023012"/>
    </source>
</evidence>
<evidence type="ECO:0000313" key="12">
    <source>
        <dbReference type="EMBL" id="ROR46555.1"/>
    </source>
</evidence>
<keyword evidence="6 12" id="KW-0418">Kinase</keyword>
<dbReference type="Proteomes" id="UP000267408">
    <property type="component" value="Unassembled WGS sequence"/>
</dbReference>
<dbReference type="AlphaFoldDB" id="A0A8G1UM14"/>
<keyword evidence="3" id="KW-0597">Phosphoprotein</keyword>
<dbReference type="PANTHER" id="PTHR24421">
    <property type="entry name" value="NITRATE/NITRITE SENSOR PROTEIN NARX-RELATED"/>
    <property type="match status" value="1"/>
</dbReference>
<dbReference type="SUPFAM" id="SSF55874">
    <property type="entry name" value="ATPase domain of HSP90 chaperone/DNA topoisomerase II/histidine kinase"/>
    <property type="match status" value="1"/>
</dbReference>
<evidence type="ECO:0000256" key="3">
    <source>
        <dbReference type="ARBA" id="ARBA00022553"/>
    </source>
</evidence>
<dbReference type="GO" id="GO:0005524">
    <property type="term" value="F:ATP binding"/>
    <property type="evidence" value="ECO:0007669"/>
    <property type="project" value="UniProtKB-KW"/>
</dbReference>
<protein>
    <recommendedName>
        <fullName evidence="2">histidine kinase</fullName>
        <ecNumber evidence="2">2.7.13.3</ecNumber>
    </recommendedName>
</protein>
<proteinExistence type="predicted"/>
<keyword evidence="9" id="KW-1133">Transmembrane helix</keyword>
<dbReference type="InterPro" id="IPR050482">
    <property type="entry name" value="Sensor_HK_TwoCompSys"/>
</dbReference>
<accession>A0A8G1UM14</accession>
<keyword evidence="7" id="KW-0067">ATP-binding</keyword>
<dbReference type="Gene3D" id="3.30.565.10">
    <property type="entry name" value="Histidine kinase-like ATPase, C-terminal domain"/>
    <property type="match status" value="1"/>
</dbReference>
<evidence type="ECO:0000256" key="5">
    <source>
        <dbReference type="ARBA" id="ARBA00022741"/>
    </source>
</evidence>
<dbReference type="InterPro" id="IPR003594">
    <property type="entry name" value="HATPase_dom"/>
</dbReference>
<dbReference type="PANTHER" id="PTHR24421:SF10">
    <property type="entry name" value="NITRATE_NITRITE SENSOR PROTEIN NARQ"/>
    <property type="match status" value="1"/>
</dbReference>
<evidence type="ECO:0000259" key="10">
    <source>
        <dbReference type="Pfam" id="PF02518"/>
    </source>
</evidence>